<dbReference type="Proteomes" id="UP000499080">
    <property type="component" value="Unassembled WGS sequence"/>
</dbReference>
<dbReference type="EMBL" id="BGPR01001439">
    <property type="protein sequence ID" value="GBM53968.1"/>
    <property type="molecule type" value="Genomic_DNA"/>
</dbReference>
<reference evidence="2 3" key="1">
    <citation type="journal article" date="2019" name="Sci. Rep.">
        <title>Orb-weaving spider Araneus ventricosus genome elucidates the spidroin gene catalogue.</title>
        <authorList>
            <person name="Kono N."/>
            <person name="Nakamura H."/>
            <person name="Ohtoshi R."/>
            <person name="Moran D.A.P."/>
            <person name="Shinohara A."/>
            <person name="Yoshida Y."/>
            <person name="Fujiwara M."/>
            <person name="Mori M."/>
            <person name="Tomita M."/>
            <person name="Arakawa K."/>
        </authorList>
    </citation>
    <scope>NUCLEOTIDE SEQUENCE [LARGE SCALE GENOMIC DNA]</scope>
</reference>
<feature type="transmembrane region" description="Helical" evidence="1">
    <location>
        <begin position="98"/>
        <end position="122"/>
    </location>
</feature>
<feature type="transmembrane region" description="Helical" evidence="1">
    <location>
        <begin position="128"/>
        <end position="150"/>
    </location>
</feature>
<organism evidence="2 3">
    <name type="scientific">Araneus ventricosus</name>
    <name type="common">Orbweaver spider</name>
    <name type="synonym">Epeira ventricosa</name>
    <dbReference type="NCBI Taxonomy" id="182803"/>
    <lineage>
        <taxon>Eukaryota</taxon>
        <taxon>Metazoa</taxon>
        <taxon>Ecdysozoa</taxon>
        <taxon>Arthropoda</taxon>
        <taxon>Chelicerata</taxon>
        <taxon>Arachnida</taxon>
        <taxon>Araneae</taxon>
        <taxon>Araneomorphae</taxon>
        <taxon>Entelegynae</taxon>
        <taxon>Araneoidea</taxon>
        <taxon>Araneidae</taxon>
        <taxon>Araneus</taxon>
    </lineage>
</organism>
<keyword evidence="1" id="KW-1133">Transmembrane helix</keyword>
<keyword evidence="3" id="KW-1185">Reference proteome</keyword>
<proteinExistence type="predicted"/>
<name>A0A4Y2GN89_ARAVE</name>
<sequence>MAWQSKWSARITRHPNFRPHHSNPRIDDRICVERSPTLHWGGWKKAGFIWKANGRRHCNIPNSLQQFLVSCVHFHFTFACVSVEMLSRHHFQTKELDFLLLIFVWTAFPHPYSSILAFRYVVKFLFKNIRVGVFLLPLVLVYEITHYHLLKGQ</sequence>
<evidence type="ECO:0000256" key="1">
    <source>
        <dbReference type="SAM" id="Phobius"/>
    </source>
</evidence>
<feature type="transmembrane region" description="Helical" evidence="1">
    <location>
        <begin position="67"/>
        <end position="86"/>
    </location>
</feature>
<comment type="caution">
    <text evidence="2">The sequence shown here is derived from an EMBL/GenBank/DDBJ whole genome shotgun (WGS) entry which is preliminary data.</text>
</comment>
<accession>A0A4Y2GN89</accession>
<evidence type="ECO:0000313" key="2">
    <source>
        <dbReference type="EMBL" id="GBM53968.1"/>
    </source>
</evidence>
<dbReference type="AlphaFoldDB" id="A0A4Y2GN89"/>
<keyword evidence="1" id="KW-0472">Membrane</keyword>
<gene>
    <name evidence="2" type="ORF">AVEN_18732_1</name>
</gene>
<keyword evidence="1" id="KW-0812">Transmembrane</keyword>
<protein>
    <submittedName>
        <fullName evidence="2">Uncharacterized protein</fullName>
    </submittedName>
</protein>
<evidence type="ECO:0000313" key="3">
    <source>
        <dbReference type="Proteomes" id="UP000499080"/>
    </source>
</evidence>